<evidence type="ECO:0000313" key="4">
    <source>
        <dbReference type="Proteomes" id="UP000500938"/>
    </source>
</evidence>
<sequence length="420" mass="46714">MLLSSVPSLSDRLTAEGEANALHALGEVSLPPRLRADAATSVLDITEWFGETSGGIRTYLLEKARYVDARPWLRQTIVVPGHRDRVVDGDGVRLYRLRGPHIPGQRPYRFMLATRSVSRVLRHERPDLIEVGSPFIIPWITKATAQSLDIPMVCFAHTDVPRQFAPNAERDGTLRRALARASAWYLRRLDRLFPLTIVASDYAATELARIGIDRVAKVPLGVDLERFSPERRERARDTRRRFQLPEGPLAAFVGRFAREKELGVVLDAWRDVERRCGARLVLVGAGPMESMLKAHPYGHRVTFIPFLRDRDALADLLAAFDLYVAAGPLETFGLSAIEAMASGTPVLTVRHGAVLEHVRTGGGSSYERGSAGSLADEAVQLFACDLSALGEQARRHAERAHAWDTVFDRLFAVYRGVLER</sequence>
<dbReference type="Pfam" id="PF00534">
    <property type="entry name" value="Glycos_transf_1"/>
    <property type="match status" value="1"/>
</dbReference>
<name>A0A6M4INJ4_9BACT</name>
<dbReference type="Gene3D" id="3.40.50.2000">
    <property type="entry name" value="Glycogen Phosphorylase B"/>
    <property type="match status" value="2"/>
</dbReference>
<accession>A0A6M4INJ4</accession>
<feature type="domain" description="Glycosyl transferase family 1" evidence="1">
    <location>
        <begin position="246"/>
        <end position="394"/>
    </location>
</feature>
<dbReference type="PANTHER" id="PTHR45947">
    <property type="entry name" value="SULFOQUINOVOSYL TRANSFERASE SQD2"/>
    <property type="match status" value="1"/>
</dbReference>
<dbReference type="PANTHER" id="PTHR45947:SF3">
    <property type="entry name" value="SULFOQUINOVOSYL TRANSFERASE SQD2"/>
    <property type="match status" value="1"/>
</dbReference>
<dbReference type="GO" id="GO:0016757">
    <property type="term" value="F:glycosyltransferase activity"/>
    <property type="evidence" value="ECO:0007669"/>
    <property type="project" value="InterPro"/>
</dbReference>
<proteinExistence type="predicted"/>
<dbReference type="InterPro" id="IPR050194">
    <property type="entry name" value="Glycosyltransferase_grp1"/>
</dbReference>
<feature type="domain" description="Glycosyltransferase subfamily 4-like N-terminal" evidence="2">
    <location>
        <begin position="54"/>
        <end position="226"/>
    </location>
</feature>
<dbReference type="RefSeq" id="WP_171223989.1">
    <property type="nucleotide sequence ID" value="NZ_CP053085.1"/>
</dbReference>
<dbReference type="InterPro" id="IPR028098">
    <property type="entry name" value="Glyco_trans_4-like_N"/>
</dbReference>
<evidence type="ECO:0000259" key="1">
    <source>
        <dbReference type="Pfam" id="PF00534"/>
    </source>
</evidence>
<dbReference type="SUPFAM" id="SSF53756">
    <property type="entry name" value="UDP-Glycosyltransferase/glycogen phosphorylase"/>
    <property type="match status" value="1"/>
</dbReference>
<reference evidence="3 4" key="1">
    <citation type="submission" date="2020-05" db="EMBL/GenBank/DDBJ databases">
        <title>Complete genome sequence of Gemmatimonas greenlandica TET16.</title>
        <authorList>
            <person name="Zeng Y."/>
        </authorList>
    </citation>
    <scope>NUCLEOTIDE SEQUENCE [LARGE SCALE GENOMIC DNA]</scope>
    <source>
        <strain evidence="3 4">TET16</strain>
    </source>
</reference>
<evidence type="ECO:0000313" key="3">
    <source>
        <dbReference type="EMBL" id="QJR34562.1"/>
    </source>
</evidence>
<dbReference type="Proteomes" id="UP000500938">
    <property type="component" value="Chromosome"/>
</dbReference>
<keyword evidence="4" id="KW-1185">Reference proteome</keyword>
<keyword evidence="3" id="KW-0808">Transferase</keyword>
<dbReference type="InterPro" id="IPR001296">
    <property type="entry name" value="Glyco_trans_1"/>
</dbReference>
<dbReference type="AlphaFoldDB" id="A0A6M4INJ4"/>
<dbReference type="KEGG" id="ggr:HKW67_03025"/>
<gene>
    <name evidence="3" type="ORF">HKW67_03025</name>
</gene>
<dbReference type="Pfam" id="PF13439">
    <property type="entry name" value="Glyco_transf_4"/>
    <property type="match status" value="1"/>
</dbReference>
<protein>
    <submittedName>
        <fullName evidence="3">Glycosyltransferase</fullName>
    </submittedName>
</protein>
<dbReference type="EMBL" id="CP053085">
    <property type="protein sequence ID" value="QJR34562.1"/>
    <property type="molecule type" value="Genomic_DNA"/>
</dbReference>
<organism evidence="3 4">
    <name type="scientific">Gemmatimonas groenlandica</name>
    <dbReference type="NCBI Taxonomy" id="2732249"/>
    <lineage>
        <taxon>Bacteria</taxon>
        <taxon>Pseudomonadati</taxon>
        <taxon>Gemmatimonadota</taxon>
        <taxon>Gemmatimonadia</taxon>
        <taxon>Gemmatimonadales</taxon>
        <taxon>Gemmatimonadaceae</taxon>
        <taxon>Gemmatimonas</taxon>
    </lineage>
</organism>
<evidence type="ECO:0000259" key="2">
    <source>
        <dbReference type="Pfam" id="PF13439"/>
    </source>
</evidence>